<evidence type="ECO:0000313" key="1">
    <source>
        <dbReference type="Proteomes" id="UP001652660"/>
    </source>
</evidence>
<evidence type="ECO:0000313" key="2">
    <source>
        <dbReference type="RefSeq" id="XP_027075851.1"/>
    </source>
</evidence>
<sequence>MTLAMPTYAMSYFKLPLKMCKEISALMASYWWGENNGKAKMHLCSWKRMTQNKNQGGLGFKDLVNFNRALLGKQIWRLPVDPNLLISKVLTAKYYPTSSIFKCKCPQNASWIWQSLMGAKQHVEDGIWRKIGNGLSTDIWEDKWIVGNKDERPQHPNLQNAKCKKYRT</sequence>
<dbReference type="GeneID" id="113699690"/>
<keyword evidence="1" id="KW-1185">Reference proteome</keyword>
<dbReference type="Proteomes" id="UP001652660">
    <property type="component" value="Chromosome 7c"/>
</dbReference>
<dbReference type="RefSeq" id="XP_027075851.1">
    <property type="nucleotide sequence ID" value="XM_027220050.1"/>
</dbReference>
<dbReference type="PANTHER" id="PTHR33116">
    <property type="entry name" value="REVERSE TRANSCRIPTASE ZINC-BINDING DOMAIN-CONTAINING PROTEIN-RELATED-RELATED"/>
    <property type="match status" value="1"/>
</dbReference>
<organism evidence="1 2">
    <name type="scientific">Coffea arabica</name>
    <name type="common">Arabian coffee</name>
    <dbReference type="NCBI Taxonomy" id="13443"/>
    <lineage>
        <taxon>Eukaryota</taxon>
        <taxon>Viridiplantae</taxon>
        <taxon>Streptophyta</taxon>
        <taxon>Embryophyta</taxon>
        <taxon>Tracheophyta</taxon>
        <taxon>Spermatophyta</taxon>
        <taxon>Magnoliopsida</taxon>
        <taxon>eudicotyledons</taxon>
        <taxon>Gunneridae</taxon>
        <taxon>Pentapetalae</taxon>
        <taxon>asterids</taxon>
        <taxon>lamiids</taxon>
        <taxon>Gentianales</taxon>
        <taxon>Rubiaceae</taxon>
        <taxon>Ixoroideae</taxon>
        <taxon>Gardenieae complex</taxon>
        <taxon>Bertiereae - Coffeeae clade</taxon>
        <taxon>Coffeeae</taxon>
        <taxon>Coffea</taxon>
    </lineage>
</organism>
<dbReference type="PANTHER" id="PTHR33116:SF86">
    <property type="entry name" value="REVERSE TRANSCRIPTASE DOMAIN-CONTAINING PROTEIN"/>
    <property type="match status" value="1"/>
</dbReference>
<gene>
    <name evidence="2" type="primary">LOC113699690</name>
</gene>
<reference evidence="1" key="1">
    <citation type="journal article" date="2025" name="Foods">
        <title>Unveiling the Microbial Signatures of Arabica Coffee Cherries: Insights into Ripeness Specific Diversity, Functional Traits, and Implications for Quality and Safety.</title>
        <authorList>
            <consortium name="RefSeq"/>
            <person name="Tenea G.N."/>
            <person name="Cifuentes V."/>
            <person name="Reyes P."/>
            <person name="Cevallos-Vallejos M."/>
        </authorList>
    </citation>
    <scope>NUCLEOTIDE SEQUENCE [LARGE SCALE GENOMIC DNA]</scope>
</reference>
<dbReference type="OrthoDB" id="1938625at2759"/>
<protein>
    <submittedName>
        <fullName evidence="2">Uncharacterized mitochondrial protein AtMg00310-like</fullName>
    </submittedName>
</protein>
<dbReference type="AlphaFoldDB" id="A0A6P6TDW0"/>
<name>A0A6P6TDW0_COFAR</name>
<proteinExistence type="predicted"/>
<reference evidence="2" key="2">
    <citation type="submission" date="2025-08" db="UniProtKB">
        <authorList>
            <consortium name="RefSeq"/>
        </authorList>
    </citation>
    <scope>IDENTIFICATION</scope>
    <source>
        <tissue evidence="2">Leaves</tissue>
    </source>
</reference>
<accession>A0A6P6TDW0</accession>